<proteinExistence type="inferred from homology"/>
<dbReference type="Proteomes" id="UP000681590">
    <property type="component" value="Segment"/>
</dbReference>
<dbReference type="GO" id="GO:0030430">
    <property type="term" value="C:host cell cytoplasm"/>
    <property type="evidence" value="ECO:0007669"/>
    <property type="project" value="UniProtKB-SubCell"/>
</dbReference>
<comment type="subcellular location">
    <subcellularLocation>
        <location evidence="9">Virion</location>
    </subcellularLocation>
    <subcellularLocation>
        <location evidence="9">Host cytoplasm</location>
    </subcellularLocation>
</comment>
<accession>A0A7D7J1N8</accession>
<keyword evidence="4 9" id="KW-0946">Virion</keyword>
<protein>
    <recommendedName>
        <fullName evidence="1 9">Nucleoprotein</fullName>
        <shortName evidence="9">NP</shortName>
        <shortName evidence="9">Protein N</shortName>
    </recommendedName>
    <alternativeName>
        <fullName evidence="8 9">Nucleocapsid protein</fullName>
    </alternativeName>
</protein>
<organism evidence="11 12">
    <name type="scientific">Lepidopteran rhabdo-related virus 34</name>
    <dbReference type="NCBI Taxonomy" id="2847825"/>
    <lineage>
        <taxon>Viruses</taxon>
        <taxon>Riboviria</taxon>
        <taxon>Orthornavirae</taxon>
        <taxon>Negarnaviricota</taxon>
        <taxon>Haploviricotina</taxon>
        <taxon>Monjiviricetes</taxon>
        <taxon>Mononegavirales</taxon>
        <taxon>Rhabdoviridae</taxon>
        <taxon>Deltarhabdovirinae</taxon>
        <taxon>Betapaprhavirus</taxon>
        <taxon>Betapaprhavirus sylvina</taxon>
    </lineage>
</organism>
<dbReference type="Pfam" id="PF03216">
    <property type="entry name" value="Rhabdo_ncap_2"/>
    <property type="match status" value="1"/>
</dbReference>
<dbReference type="GO" id="GO:0003723">
    <property type="term" value="F:RNA binding"/>
    <property type="evidence" value="ECO:0007669"/>
    <property type="project" value="UniProtKB-UniRule"/>
</dbReference>
<keyword evidence="7 9" id="KW-0687">Ribonucleoprotein</keyword>
<evidence type="ECO:0000256" key="8">
    <source>
        <dbReference type="ARBA" id="ARBA00033344"/>
    </source>
</evidence>
<dbReference type="RefSeq" id="YP_010798562.1">
    <property type="nucleotide sequence ID" value="NC_076490.1"/>
</dbReference>
<keyword evidence="2 9" id="KW-1139">Helical capsid protein</keyword>
<evidence type="ECO:0000256" key="3">
    <source>
        <dbReference type="ARBA" id="ARBA00022561"/>
    </source>
</evidence>
<evidence type="ECO:0000256" key="4">
    <source>
        <dbReference type="ARBA" id="ARBA00022844"/>
    </source>
</evidence>
<dbReference type="KEGG" id="vg:80536798"/>
<keyword evidence="6 9" id="KW-0543">Viral nucleoprotein</keyword>
<name>A0A7D7J1N8_9RHAB</name>
<evidence type="ECO:0000313" key="11">
    <source>
        <dbReference type="EMBL" id="QMP82251.1"/>
    </source>
</evidence>
<keyword evidence="12" id="KW-1185">Reference proteome</keyword>
<evidence type="ECO:0000256" key="5">
    <source>
        <dbReference type="ARBA" id="ARBA00022884"/>
    </source>
</evidence>
<feature type="compositionally biased region" description="Polar residues" evidence="10">
    <location>
        <begin position="481"/>
        <end position="492"/>
    </location>
</feature>
<evidence type="ECO:0000256" key="10">
    <source>
        <dbReference type="SAM" id="MobiDB-lite"/>
    </source>
</evidence>
<dbReference type="GO" id="GO:0019013">
    <property type="term" value="C:viral nucleocapsid"/>
    <property type="evidence" value="ECO:0007669"/>
    <property type="project" value="UniProtKB-UniRule"/>
</dbReference>
<comment type="subunit">
    <text evidence="9">Homomultimerizes to form the nucleocapsid. Binds to viral genomic RNA.</text>
</comment>
<dbReference type="GeneID" id="80536798"/>
<dbReference type="GO" id="GO:1990904">
    <property type="term" value="C:ribonucleoprotein complex"/>
    <property type="evidence" value="ECO:0007669"/>
    <property type="project" value="UniProtKB-UniRule"/>
</dbReference>
<evidence type="ECO:0000256" key="2">
    <source>
        <dbReference type="ARBA" id="ARBA00022497"/>
    </source>
</evidence>
<comment type="function">
    <text evidence="9">Encapsidates the genome, protecting it from nucleases. The encapsidated genomic RNA is termed the nucleocapsid (NC) and serves as template for viral transcription and replication.</text>
</comment>
<sequence>MAYISSDLTKKVEDQRVQIEKTRDIADKITSKTKTGWSSELCKKLGDEFKVSKKLKEATGQRKVVENFLHYYIHGIVKDTHSERDIILSAASLIFSDNAKTSAELIWEDLDYIEDNLSSFSIEGLQLPEKGNETNSDVIEWADTNVALGLREEIGMTTLTFSGEGTSAEEGVKPRPEEDPITLADKVKDLLHGYTSGSLKIFKEKCLTILLSYPVSKGVTAQQLKLYRLVNFLALTMLRGVIKTDAQLMTGFMKNQYRNNLFNLIGGPACACFSPPCKSAIEQIKMGVNKTDPVIKHFMARIVTIWNNPKIAETKIPAILAASVLTHTSWNGMGIIEMLNEITRFFNISWKKILEATYITQTEVTWKVIIQFFIDYQKEGSVDETVGWARVIDDSYFSGFGCERHHVLASLLARSVMAAQGSEGILESQWAVKKSETIEFYEPASIWLKDLFSGHSDTIQAGYKAGSDMIAALMTNKSSNAAPNHRVTSQEAENMDDFFED</sequence>
<evidence type="ECO:0000256" key="9">
    <source>
        <dbReference type="RuleBase" id="RU369108"/>
    </source>
</evidence>
<evidence type="ECO:0000256" key="6">
    <source>
        <dbReference type="ARBA" id="ARBA00023086"/>
    </source>
</evidence>
<keyword evidence="9" id="KW-1035">Host cytoplasm</keyword>
<dbReference type="InterPro" id="IPR004902">
    <property type="entry name" value="Rhabdo_ncap_2"/>
</dbReference>
<dbReference type="EMBL" id="MT153466">
    <property type="protein sequence ID" value="QMP82251.1"/>
    <property type="molecule type" value="Viral_cRNA"/>
</dbReference>
<feature type="region of interest" description="Disordered" evidence="10">
    <location>
        <begin position="481"/>
        <end position="501"/>
    </location>
</feature>
<comment type="similarity">
    <text evidence="9">Belongs to the nucleorhabdovirus nucleocapsid protein family.</text>
</comment>
<keyword evidence="3 9" id="KW-0167">Capsid protein</keyword>
<keyword evidence="5 9" id="KW-0694">RNA-binding</keyword>
<evidence type="ECO:0000256" key="7">
    <source>
        <dbReference type="ARBA" id="ARBA00023274"/>
    </source>
</evidence>
<dbReference type="GO" id="GO:0019029">
    <property type="term" value="C:helical viral capsid"/>
    <property type="evidence" value="ECO:0007669"/>
    <property type="project" value="UniProtKB-UniRule"/>
</dbReference>
<reference evidence="11" key="2">
    <citation type="submission" date="2020-03" db="EMBL/GenBank/DDBJ databases">
        <authorList>
            <person name="Kafer S."/>
            <person name="Paraskevopoulou S."/>
            <person name="Zirkel F."/>
            <person name="Wieseke N."/>
            <person name="Donath A."/>
            <person name="Petersen M."/>
            <person name="Jones T.C."/>
            <person name="Liu S."/>
            <person name="Zhou X."/>
            <person name="Middendorf M."/>
            <person name="Junglen S."/>
            <person name="Misof B."/>
            <person name="Drosten C."/>
        </authorList>
    </citation>
    <scope>NUCLEOTIDE SEQUENCE</scope>
    <source>
        <strain evidence="11">OKIAV34</strain>
    </source>
</reference>
<evidence type="ECO:0000313" key="12">
    <source>
        <dbReference type="Proteomes" id="UP000681590"/>
    </source>
</evidence>
<evidence type="ECO:0000256" key="1">
    <source>
        <dbReference type="ARBA" id="ARBA00014389"/>
    </source>
</evidence>
<reference evidence="11" key="1">
    <citation type="journal article" date="2019" name="PLoS Pathog.">
        <title>Re-assessing the diversity of negative strand RNA viruses in insects.</title>
        <authorList>
            <person name="Kafer S."/>
            <person name="Paraskevopoulou S."/>
            <person name="Zirkel F."/>
            <person name="Wieseke N."/>
            <person name="Donath A."/>
            <person name="Petersen M."/>
            <person name="Jones T.C."/>
            <person name="Liu S."/>
            <person name="Zhou X."/>
            <person name="Middendorf M."/>
            <person name="Junglen S."/>
            <person name="Misof B."/>
            <person name="Drosten C."/>
        </authorList>
    </citation>
    <scope>NUCLEOTIDE SEQUENCE</scope>
    <source>
        <strain evidence="11">OKIAV34</strain>
    </source>
</reference>